<accession>A0A2H1JV52</accession>
<dbReference type="RefSeq" id="WP_101546765.1">
    <property type="nucleotide sequence ID" value="NZ_FXYX01000018.1"/>
</dbReference>
<feature type="compositionally biased region" description="Acidic residues" evidence="1">
    <location>
        <begin position="8"/>
        <end position="19"/>
    </location>
</feature>
<keyword evidence="2" id="KW-0472">Membrane</keyword>
<reference evidence="4" key="1">
    <citation type="submission" date="2017-03" db="EMBL/GenBank/DDBJ databases">
        <authorList>
            <person name="Monnet C."/>
        </authorList>
    </citation>
    <scope>NUCLEOTIDE SEQUENCE [LARGE SCALE GENOMIC DNA]</scope>
    <source>
        <strain evidence="4">ATCC 49514</strain>
    </source>
</reference>
<proteinExistence type="predicted"/>
<keyword evidence="4" id="KW-1185">Reference proteome</keyword>
<evidence type="ECO:0000256" key="2">
    <source>
        <dbReference type="SAM" id="Phobius"/>
    </source>
</evidence>
<sequence length="115" mass="13683">MAEKNYQDQDESLNIETNEEAPNQGKQETASEDLFEYDRYRGLFGRWRLMRDKNRARFRRWWTYYLENIVPKEDDDAPENLPKIFHGQAGRLLLGAVAVIAMAAWVFVLWLVWSL</sequence>
<keyword evidence="2" id="KW-1133">Transmembrane helix</keyword>
<evidence type="ECO:0000313" key="4">
    <source>
        <dbReference type="Proteomes" id="UP000234382"/>
    </source>
</evidence>
<feature type="region of interest" description="Disordered" evidence="1">
    <location>
        <begin position="1"/>
        <end position="30"/>
    </location>
</feature>
<evidence type="ECO:0000256" key="1">
    <source>
        <dbReference type="SAM" id="MobiDB-lite"/>
    </source>
</evidence>
<dbReference type="AlphaFoldDB" id="A0A2H1JV52"/>
<protein>
    <submittedName>
        <fullName evidence="3">Uncharacterized protein</fullName>
    </submittedName>
</protein>
<keyword evidence="2" id="KW-0812">Transmembrane</keyword>
<dbReference type="Proteomes" id="UP000234382">
    <property type="component" value="Unassembled WGS sequence"/>
</dbReference>
<dbReference type="EMBL" id="FXYX01000018">
    <property type="protein sequence ID" value="SMX91415.1"/>
    <property type="molecule type" value="Genomic_DNA"/>
</dbReference>
<name>A0A2H1JV52_9MICO</name>
<feature type="transmembrane region" description="Helical" evidence="2">
    <location>
        <begin position="92"/>
        <end position="113"/>
    </location>
</feature>
<evidence type="ECO:0000313" key="3">
    <source>
        <dbReference type="EMBL" id="SMX91415.1"/>
    </source>
</evidence>
<organism evidence="3 4">
    <name type="scientific">Brevibacterium iodinum ATCC 49514</name>
    <dbReference type="NCBI Taxonomy" id="1255616"/>
    <lineage>
        <taxon>Bacteria</taxon>
        <taxon>Bacillati</taxon>
        <taxon>Actinomycetota</taxon>
        <taxon>Actinomycetes</taxon>
        <taxon>Micrococcales</taxon>
        <taxon>Brevibacteriaceae</taxon>
        <taxon>Brevibacterium</taxon>
    </lineage>
</organism>
<gene>
    <name evidence="3" type="ORF">BI49514_02398</name>
</gene>